<evidence type="ECO:0000256" key="1">
    <source>
        <dbReference type="SAM" id="SignalP"/>
    </source>
</evidence>
<dbReference type="PANTHER" id="PTHR33730:SF4">
    <property type="entry name" value="OS05G0542732 PROTEIN"/>
    <property type="match status" value="1"/>
</dbReference>
<proteinExistence type="predicted"/>
<dbReference type="PANTHER" id="PTHR33730">
    <property type="entry name" value="OS05G0542732 PROTEIN-RELATED"/>
    <property type="match status" value="1"/>
</dbReference>
<feature type="chain" id="PRO_5041977065" evidence="1">
    <location>
        <begin position="19"/>
        <end position="98"/>
    </location>
</feature>
<protein>
    <submittedName>
        <fullName evidence="2">Uncharacterized protein</fullName>
    </submittedName>
</protein>
<dbReference type="Proteomes" id="UP001229421">
    <property type="component" value="Unassembled WGS sequence"/>
</dbReference>
<comment type="caution">
    <text evidence="2">The sequence shown here is derived from an EMBL/GenBank/DDBJ whole genome shotgun (WGS) entry which is preliminary data.</text>
</comment>
<dbReference type="InterPro" id="IPR031421">
    <property type="entry name" value="DUF4666"/>
</dbReference>
<feature type="signal peptide" evidence="1">
    <location>
        <begin position="1"/>
        <end position="18"/>
    </location>
</feature>
<dbReference type="EMBL" id="JAUHHV010000007">
    <property type="protein sequence ID" value="KAK1418506.1"/>
    <property type="molecule type" value="Genomic_DNA"/>
</dbReference>
<gene>
    <name evidence="2" type="ORF">QVD17_27651</name>
</gene>
<evidence type="ECO:0000313" key="2">
    <source>
        <dbReference type="EMBL" id="KAK1418506.1"/>
    </source>
</evidence>
<accession>A0AAD8KBT8</accession>
<dbReference type="AlphaFoldDB" id="A0AAD8KBT8"/>
<keyword evidence="1" id="KW-0732">Signal</keyword>
<organism evidence="2 3">
    <name type="scientific">Tagetes erecta</name>
    <name type="common">African marigold</name>
    <dbReference type="NCBI Taxonomy" id="13708"/>
    <lineage>
        <taxon>Eukaryota</taxon>
        <taxon>Viridiplantae</taxon>
        <taxon>Streptophyta</taxon>
        <taxon>Embryophyta</taxon>
        <taxon>Tracheophyta</taxon>
        <taxon>Spermatophyta</taxon>
        <taxon>Magnoliopsida</taxon>
        <taxon>eudicotyledons</taxon>
        <taxon>Gunneridae</taxon>
        <taxon>Pentapetalae</taxon>
        <taxon>asterids</taxon>
        <taxon>campanulids</taxon>
        <taxon>Asterales</taxon>
        <taxon>Asteraceae</taxon>
        <taxon>Asteroideae</taxon>
        <taxon>Heliantheae alliance</taxon>
        <taxon>Tageteae</taxon>
        <taxon>Tagetes</taxon>
    </lineage>
</organism>
<dbReference type="Pfam" id="PF15697">
    <property type="entry name" value="DUF4666"/>
    <property type="match status" value="2"/>
</dbReference>
<keyword evidence="3" id="KW-1185">Reference proteome</keyword>
<evidence type="ECO:0000313" key="3">
    <source>
        <dbReference type="Proteomes" id="UP001229421"/>
    </source>
</evidence>
<reference evidence="2" key="1">
    <citation type="journal article" date="2023" name="bioRxiv">
        <title>Improved chromosome-level genome assembly for marigold (Tagetes erecta).</title>
        <authorList>
            <person name="Jiang F."/>
            <person name="Yuan L."/>
            <person name="Wang S."/>
            <person name="Wang H."/>
            <person name="Xu D."/>
            <person name="Wang A."/>
            <person name="Fan W."/>
        </authorList>
    </citation>
    <scope>NUCLEOTIDE SEQUENCE</scope>
    <source>
        <strain evidence="2">WSJ</strain>
        <tissue evidence="2">Leaf</tissue>
    </source>
</reference>
<name>A0AAD8KBT8_TARER</name>
<sequence length="98" mass="10828">MQMLIFHLLGKKLFAVMANLPRSDVSFRRSGSSGSVWDDQVEKVKCSSQKADRKPYHTVEVEPTIEPPSPKVSGCGGICLIFGRSTVGKPEKRGHRTL</sequence>